<reference evidence="2" key="1">
    <citation type="submission" date="2022-01" db="EMBL/GenBank/DDBJ databases">
        <authorList>
            <person name="King R."/>
        </authorList>
    </citation>
    <scope>NUCLEOTIDE SEQUENCE</scope>
</reference>
<evidence type="ECO:0000256" key="1">
    <source>
        <dbReference type="SAM" id="Phobius"/>
    </source>
</evidence>
<keyword evidence="1" id="KW-0472">Membrane</keyword>
<keyword evidence="1" id="KW-1133">Transmembrane helix</keyword>
<dbReference type="AlphaFoldDB" id="A0A9P0ED97"/>
<gene>
    <name evidence="2" type="ORF">NEZAVI_LOCUS3719</name>
</gene>
<proteinExistence type="predicted"/>
<dbReference type="EMBL" id="OV725078">
    <property type="protein sequence ID" value="CAH1392982.1"/>
    <property type="molecule type" value="Genomic_DNA"/>
</dbReference>
<feature type="transmembrane region" description="Helical" evidence="1">
    <location>
        <begin position="67"/>
        <end position="86"/>
    </location>
</feature>
<accession>A0A9P0ED97</accession>
<protein>
    <submittedName>
        <fullName evidence="2">Uncharacterized protein</fullName>
    </submittedName>
</protein>
<evidence type="ECO:0000313" key="3">
    <source>
        <dbReference type="Proteomes" id="UP001152798"/>
    </source>
</evidence>
<organism evidence="2 3">
    <name type="scientific">Nezara viridula</name>
    <name type="common">Southern green stink bug</name>
    <name type="synonym">Cimex viridulus</name>
    <dbReference type="NCBI Taxonomy" id="85310"/>
    <lineage>
        <taxon>Eukaryota</taxon>
        <taxon>Metazoa</taxon>
        <taxon>Ecdysozoa</taxon>
        <taxon>Arthropoda</taxon>
        <taxon>Hexapoda</taxon>
        <taxon>Insecta</taxon>
        <taxon>Pterygota</taxon>
        <taxon>Neoptera</taxon>
        <taxon>Paraneoptera</taxon>
        <taxon>Hemiptera</taxon>
        <taxon>Heteroptera</taxon>
        <taxon>Panheteroptera</taxon>
        <taxon>Pentatomomorpha</taxon>
        <taxon>Pentatomoidea</taxon>
        <taxon>Pentatomidae</taxon>
        <taxon>Pentatominae</taxon>
        <taxon>Nezara</taxon>
    </lineage>
</organism>
<evidence type="ECO:0000313" key="2">
    <source>
        <dbReference type="EMBL" id="CAH1392982.1"/>
    </source>
</evidence>
<feature type="transmembrane region" description="Helical" evidence="1">
    <location>
        <begin position="140"/>
        <end position="163"/>
    </location>
</feature>
<dbReference type="Proteomes" id="UP001152798">
    <property type="component" value="Chromosome 2"/>
</dbReference>
<keyword evidence="3" id="KW-1185">Reference proteome</keyword>
<sequence length="318" mass="37354">MAFLFLKNLATFAVLMLMLMIILISNVTVISPTCDIYSDGSRFFSCVNTSNTTDVNLSLIEVPQYEYSYTYVLVTSFFFLFACFLNEDFYNPFALRYIDSIEDITDYTFDDLTNEVVKLIRFKTDVLFLMRDVIKHIFDILHMIVHLILSYGFSFYCALNMGYTTEEAKYEFFPSVKKCSFDHWPFRAECKVGYGTVLKGVFVVLWMWYFVTSLIIVCCIINKIWKCYKTKKGLRYKNFTTLEDWLAFICQEKIIHLNRMSCRLHIKDFEEAARRLVLEPQVKRLGPRDLEIEIELETLLPVISSSWPSLDSQISHTE</sequence>
<keyword evidence="1" id="KW-0812">Transmembrane</keyword>
<name>A0A9P0ED97_NEZVI</name>
<feature type="transmembrane region" description="Helical" evidence="1">
    <location>
        <begin position="206"/>
        <end position="225"/>
    </location>
</feature>
<dbReference type="OrthoDB" id="10395753at2759"/>
<feature type="transmembrane region" description="Helical" evidence="1">
    <location>
        <begin position="12"/>
        <end position="31"/>
    </location>
</feature>